<sequence>MSCTREIIADSLFFVHRLCVLGVFDSNVLRLLFSGSVKPTDLVVKAMNKNYRQVEEVHGLDRVSRELTVESYVVLWNKESKLKPFQ</sequence>
<name>A0A430QB14_SCHBO</name>
<dbReference type="InterPro" id="IPR046342">
    <property type="entry name" value="CBS_dom_sf"/>
</dbReference>
<proteinExistence type="predicted"/>
<keyword evidence="2" id="KW-1185">Reference proteome</keyword>
<comment type="caution">
    <text evidence="1">The sequence shown here is derived from an EMBL/GenBank/DDBJ whole genome shotgun (WGS) entry which is preliminary data.</text>
</comment>
<dbReference type="Proteomes" id="UP000290809">
    <property type="component" value="Unassembled WGS sequence"/>
</dbReference>
<reference evidence="1 2" key="1">
    <citation type="journal article" date="2019" name="PLoS Pathog.">
        <title>Genome sequence of the bovine parasite Schistosoma bovis Tanzania.</title>
        <authorList>
            <person name="Oey H."/>
            <person name="Zakrzewski M."/>
            <person name="Gobert G."/>
            <person name="Gravermann K."/>
            <person name="Stoye J."/>
            <person name="Jones M."/>
            <person name="Mcmanus D."/>
            <person name="Krause L."/>
        </authorList>
    </citation>
    <scope>NUCLEOTIDE SEQUENCE [LARGE SCALE GENOMIC DNA]</scope>
    <source>
        <strain evidence="1 2">TAN1997</strain>
    </source>
</reference>
<dbReference type="AlphaFoldDB" id="A0A430QB14"/>
<evidence type="ECO:0000313" key="1">
    <source>
        <dbReference type="EMBL" id="RTG84897.1"/>
    </source>
</evidence>
<protein>
    <submittedName>
        <fullName evidence="1">Uncharacterized protein</fullName>
    </submittedName>
</protein>
<dbReference type="EMBL" id="QMKO01002078">
    <property type="protein sequence ID" value="RTG84897.1"/>
    <property type="molecule type" value="Genomic_DNA"/>
</dbReference>
<dbReference type="Gene3D" id="3.10.580.10">
    <property type="entry name" value="CBS-domain"/>
    <property type="match status" value="1"/>
</dbReference>
<accession>A0A430QB14</accession>
<organism evidence="1 2">
    <name type="scientific">Schistosoma bovis</name>
    <name type="common">Blood fluke</name>
    <dbReference type="NCBI Taxonomy" id="6184"/>
    <lineage>
        <taxon>Eukaryota</taxon>
        <taxon>Metazoa</taxon>
        <taxon>Spiralia</taxon>
        <taxon>Lophotrochozoa</taxon>
        <taxon>Platyhelminthes</taxon>
        <taxon>Trematoda</taxon>
        <taxon>Digenea</taxon>
        <taxon>Strigeidida</taxon>
        <taxon>Schistosomatoidea</taxon>
        <taxon>Schistosomatidae</taxon>
        <taxon>Schistosoma</taxon>
    </lineage>
</organism>
<evidence type="ECO:0000313" key="2">
    <source>
        <dbReference type="Proteomes" id="UP000290809"/>
    </source>
</evidence>
<gene>
    <name evidence="1" type="ORF">DC041_0011750</name>
</gene>